<gene>
    <name evidence="3" type="ORF">Fcan01_26466</name>
</gene>
<keyword evidence="1" id="KW-0812">Transmembrane</keyword>
<evidence type="ECO:0000313" key="3">
    <source>
        <dbReference type="EMBL" id="OXA38858.1"/>
    </source>
</evidence>
<feature type="transmembrane region" description="Helical" evidence="1">
    <location>
        <begin position="358"/>
        <end position="384"/>
    </location>
</feature>
<keyword evidence="1" id="KW-0472">Membrane</keyword>
<organism evidence="3 4">
    <name type="scientific">Folsomia candida</name>
    <name type="common">Springtail</name>
    <dbReference type="NCBI Taxonomy" id="158441"/>
    <lineage>
        <taxon>Eukaryota</taxon>
        <taxon>Metazoa</taxon>
        <taxon>Ecdysozoa</taxon>
        <taxon>Arthropoda</taxon>
        <taxon>Hexapoda</taxon>
        <taxon>Collembola</taxon>
        <taxon>Entomobryomorpha</taxon>
        <taxon>Isotomoidea</taxon>
        <taxon>Isotomidae</taxon>
        <taxon>Proisotominae</taxon>
        <taxon>Folsomia</taxon>
    </lineage>
</organism>
<dbReference type="Proteomes" id="UP000198287">
    <property type="component" value="Unassembled WGS sequence"/>
</dbReference>
<keyword evidence="4" id="KW-1185">Reference proteome</keyword>
<proteinExistence type="predicted"/>
<comment type="caution">
    <text evidence="3">The sequence shown here is derived from an EMBL/GenBank/DDBJ whole genome shotgun (WGS) entry which is preliminary data.</text>
</comment>
<name>A0A226D217_FOLCA</name>
<keyword evidence="1" id="KW-1133">Transmembrane helix</keyword>
<feature type="transmembrane region" description="Helical" evidence="1">
    <location>
        <begin position="679"/>
        <end position="701"/>
    </location>
</feature>
<feature type="signal peptide" evidence="2">
    <location>
        <begin position="1"/>
        <end position="19"/>
    </location>
</feature>
<feature type="transmembrane region" description="Helical" evidence="1">
    <location>
        <begin position="623"/>
        <end position="641"/>
    </location>
</feature>
<feature type="transmembrane region" description="Helical" evidence="1">
    <location>
        <begin position="749"/>
        <end position="767"/>
    </location>
</feature>
<evidence type="ECO:0000256" key="1">
    <source>
        <dbReference type="SAM" id="Phobius"/>
    </source>
</evidence>
<protein>
    <submittedName>
        <fullName evidence="3">Uncharacterized protein</fullName>
    </submittedName>
</protein>
<keyword evidence="2" id="KW-0732">Signal</keyword>
<evidence type="ECO:0000256" key="2">
    <source>
        <dbReference type="SAM" id="SignalP"/>
    </source>
</evidence>
<dbReference type="EMBL" id="LNIX01000043">
    <property type="protein sequence ID" value="OXA38858.1"/>
    <property type="molecule type" value="Genomic_DNA"/>
</dbReference>
<evidence type="ECO:0000313" key="4">
    <source>
        <dbReference type="Proteomes" id="UP000198287"/>
    </source>
</evidence>
<dbReference type="OrthoDB" id="8297494at2759"/>
<feature type="chain" id="PRO_5012668945" evidence="2">
    <location>
        <begin position="20"/>
        <end position="808"/>
    </location>
</feature>
<dbReference type="AlphaFoldDB" id="A0A226D217"/>
<feature type="transmembrane region" description="Helical" evidence="1">
    <location>
        <begin position="721"/>
        <end position="742"/>
    </location>
</feature>
<accession>A0A226D217</accession>
<reference evidence="3 4" key="1">
    <citation type="submission" date="2015-12" db="EMBL/GenBank/DDBJ databases">
        <title>The genome of Folsomia candida.</title>
        <authorList>
            <person name="Faddeeva A."/>
            <person name="Derks M.F."/>
            <person name="Anvar Y."/>
            <person name="Smit S."/>
            <person name="Van Straalen N."/>
            <person name="Roelofs D."/>
        </authorList>
    </citation>
    <scope>NUCLEOTIDE SEQUENCE [LARGE SCALE GENOMIC DNA]</scope>
    <source>
        <strain evidence="3 4">VU population</strain>
        <tissue evidence="3">Whole body</tissue>
    </source>
</reference>
<feature type="transmembrane region" description="Helical" evidence="1">
    <location>
        <begin position="593"/>
        <end position="611"/>
    </location>
</feature>
<sequence length="808" mass="92088">MLFKIYLSIFLHLIPISDCSKIEITNIDRIFPQSSVLHILGNFNNSYHKFWNRNLFKFLLYNSKFPKLLHHLPNNDIRDNRYYQNCRRTCPKNLGHFATQISIIFLPKLQTREIFYRTQNGLHTCGENPTYMFLVVIIRYFQINLEGKLSSALFVIYHPLKSSTNSVNISVVCYTCRLKLIEVPHPNSGGIDSLYSFWKVQNSNLHGFMIESDGMSQFNPNKETCSAIKRGVRAFSRKFICAQLALGRKLNFTDVAIFGIKYPQYQKDSGHKIFYHFKLAAVSYKKSRVDGFQGFTSPLDVPTWAASGASFLLVSALLAGTKYSKSGVWRDFGSIFSQSMYWIFSCLCGQYHETPAIIRLMGVSSVLFVVLRVLMFFLVGSVFYQGSIFSSLIITLPPILPSTLESLVDSQIQIITTTRVYDSGYRSMLTNFLIDDVINTTKPGSNLFHTLTQVKKRTKFIDSSSSFAVGLSISESLRVKFGSGEVNKVSDTFAVINAENELVEMLSAIGLMGDVHVVRSLEAPIFFINNPICIGGKMLLPLISIGFGQLAQSGLYERWEELENLKILIAQVKALKNRDLYRKAVISRLFRKIQLMAGLLYTVGITLKISLGQDTVAEKSQGLVFLMLFLITVLARWYWPVRGMLSEPCRMLNACFKFEKMLIRENPSRQPGTRDRCMLAFLNLLETTAVLIPLIVVAIQLHNPCALPFLGSMSPYCDKGVWIPPPCWVHVLMIGADFWIWLHHAYDGSFYIIYAFMVAIVCMLDYLEYFEKYEWYTSCGNLERIPQRKSISAKLSIHTDAFALSRRR</sequence>